<name>A0A4R2IMY9_9ACTN</name>
<feature type="transmembrane region" description="Helical" evidence="5">
    <location>
        <begin position="104"/>
        <end position="120"/>
    </location>
</feature>
<proteinExistence type="predicted"/>
<organism evidence="6 7">
    <name type="scientific">Kribbella antiqua</name>
    <dbReference type="NCBI Taxonomy" id="2512217"/>
    <lineage>
        <taxon>Bacteria</taxon>
        <taxon>Bacillati</taxon>
        <taxon>Actinomycetota</taxon>
        <taxon>Actinomycetes</taxon>
        <taxon>Propionibacteriales</taxon>
        <taxon>Kribbellaceae</taxon>
        <taxon>Kribbella</taxon>
    </lineage>
</organism>
<gene>
    <name evidence="6" type="ORF">EV646_111258</name>
</gene>
<dbReference type="GO" id="GO:0016020">
    <property type="term" value="C:membrane"/>
    <property type="evidence" value="ECO:0007669"/>
    <property type="project" value="UniProtKB-SubCell"/>
</dbReference>
<dbReference type="Pfam" id="PF13564">
    <property type="entry name" value="DoxX_2"/>
    <property type="match status" value="1"/>
</dbReference>
<keyword evidence="2 5" id="KW-0812">Transmembrane</keyword>
<feature type="transmembrane region" description="Helical" evidence="5">
    <location>
        <begin position="16"/>
        <end position="34"/>
    </location>
</feature>
<dbReference type="Proteomes" id="UP000295573">
    <property type="component" value="Unassembled WGS sequence"/>
</dbReference>
<keyword evidence="4 5" id="KW-0472">Membrane</keyword>
<dbReference type="InterPro" id="IPR032808">
    <property type="entry name" value="DoxX"/>
</dbReference>
<keyword evidence="3 5" id="KW-1133">Transmembrane helix</keyword>
<dbReference type="EMBL" id="SLWR01000011">
    <property type="protein sequence ID" value="TCO44065.1"/>
    <property type="molecule type" value="Genomic_DNA"/>
</dbReference>
<evidence type="ECO:0000256" key="4">
    <source>
        <dbReference type="ARBA" id="ARBA00023136"/>
    </source>
</evidence>
<feature type="transmembrane region" description="Helical" evidence="5">
    <location>
        <begin position="54"/>
        <end position="73"/>
    </location>
</feature>
<dbReference type="RefSeq" id="WP_132154366.1">
    <property type="nucleotide sequence ID" value="NZ_SLWR01000011.1"/>
</dbReference>
<accession>A0A4R2IMY9</accession>
<evidence type="ECO:0000256" key="3">
    <source>
        <dbReference type="ARBA" id="ARBA00022989"/>
    </source>
</evidence>
<evidence type="ECO:0000256" key="2">
    <source>
        <dbReference type="ARBA" id="ARBA00022692"/>
    </source>
</evidence>
<evidence type="ECO:0000256" key="1">
    <source>
        <dbReference type="ARBA" id="ARBA00004141"/>
    </source>
</evidence>
<dbReference type="OrthoDB" id="3576439at2"/>
<evidence type="ECO:0000313" key="6">
    <source>
        <dbReference type="EMBL" id="TCO44065.1"/>
    </source>
</evidence>
<protein>
    <submittedName>
        <fullName evidence="6">DoxX-like protein</fullName>
    </submittedName>
</protein>
<evidence type="ECO:0000256" key="5">
    <source>
        <dbReference type="SAM" id="Phobius"/>
    </source>
</evidence>
<evidence type="ECO:0000313" key="7">
    <source>
        <dbReference type="Proteomes" id="UP000295573"/>
    </source>
</evidence>
<feature type="transmembrane region" description="Helical" evidence="5">
    <location>
        <begin position="80"/>
        <end position="98"/>
    </location>
</feature>
<sequence>MSTTVTTTRRVRPGTVALWVVQVLLAAMFAMAALPKLSGDPLMVEMFDAIGAGQWFRVLVGVLELAGAIGLLLPRLCGLAALGLVGVMVGAIVTNLFVLGASPAIPVAYLLVAAAIVWFRRSTLVPR</sequence>
<reference evidence="6 7" key="1">
    <citation type="journal article" date="2015" name="Stand. Genomic Sci.">
        <title>Genomic Encyclopedia of Bacterial and Archaeal Type Strains, Phase III: the genomes of soil and plant-associated and newly described type strains.</title>
        <authorList>
            <person name="Whitman W.B."/>
            <person name="Woyke T."/>
            <person name="Klenk H.P."/>
            <person name="Zhou Y."/>
            <person name="Lilburn T.G."/>
            <person name="Beck B.J."/>
            <person name="De Vos P."/>
            <person name="Vandamme P."/>
            <person name="Eisen J.A."/>
            <person name="Garrity G."/>
            <person name="Hugenholtz P."/>
            <person name="Kyrpides N.C."/>
        </authorList>
    </citation>
    <scope>NUCLEOTIDE SEQUENCE [LARGE SCALE GENOMIC DNA]</scope>
    <source>
        <strain evidence="6 7">VKM Ac-2541</strain>
    </source>
</reference>
<keyword evidence="7" id="KW-1185">Reference proteome</keyword>
<comment type="caution">
    <text evidence="6">The sequence shown here is derived from an EMBL/GenBank/DDBJ whole genome shotgun (WGS) entry which is preliminary data.</text>
</comment>
<dbReference type="AlphaFoldDB" id="A0A4R2IMY9"/>
<comment type="subcellular location">
    <subcellularLocation>
        <location evidence="1">Membrane</location>
        <topology evidence="1">Multi-pass membrane protein</topology>
    </subcellularLocation>
</comment>